<dbReference type="Proteomes" id="UP000642180">
    <property type="component" value="Unassembled WGS sequence"/>
</dbReference>
<name>A0A8J3ATP0_9BURK</name>
<evidence type="ECO:0000313" key="10">
    <source>
        <dbReference type="Proteomes" id="UP000642180"/>
    </source>
</evidence>
<evidence type="ECO:0000256" key="4">
    <source>
        <dbReference type="ARBA" id="ARBA00022475"/>
    </source>
</evidence>
<feature type="transmembrane region" description="Helical" evidence="8">
    <location>
        <begin position="141"/>
        <end position="161"/>
    </location>
</feature>
<evidence type="ECO:0000313" key="9">
    <source>
        <dbReference type="EMBL" id="GGI16637.1"/>
    </source>
</evidence>
<organism evidence="9 10">
    <name type="scientific">Oxalicibacterium faecigallinarum</name>
    <dbReference type="NCBI Taxonomy" id="573741"/>
    <lineage>
        <taxon>Bacteria</taxon>
        <taxon>Pseudomonadati</taxon>
        <taxon>Pseudomonadota</taxon>
        <taxon>Betaproteobacteria</taxon>
        <taxon>Burkholderiales</taxon>
        <taxon>Oxalobacteraceae</taxon>
        <taxon>Oxalicibacterium</taxon>
    </lineage>
</organism>
<feature type="transmembrane region" description="Helical" evidence="8">
    <location>
        <begin position="27"/>
        <end position="47"/>
    </location>
</feature>
<keyword evidence="5 8" id="KW-0812">Transmembrane</keyword>
<keyword evidence="3" id="KW-0813">Transport</keyword>
<feature type="transmembrane region" description="Helical" evidence="8">
    <location>
        <begin position="53"/>
        <end position="71"/>
    </location>
</feature>
<keyword evidence="10" id="KW-1185">Reference proteome</keyword>
<dbReference type="InterPro" id="IPR002657">
    <property type="entry name" value="BilAc:Na_symport/Acr3"/>
</dbReference>
<dbReference type="InterPro" id="IPR004706">
    <property type="entry name" value="Arsenical-R_Acr3"/>
</dbReference>
<gene>
    <name evidence="9" type="ORF">GCM10008066_04960</name>
</gene>
<evidence type="ECO:0000256" key="3">
    <source>
        <dbReference type="ARBA" id="ARBA00022448"/>
    </source>
</evidence>
<feature type="transmembrane region" description="Helical" evidence="8">
    <location>
        <begin position="83"/>
        <end position="105"/>
    </location>
</feature>
<evidence type="ECO:0000256" key="1">
    <source>
        <dbReference type="ARBA" id="ARBA00004651"/>
    </source>
</evidence>
<dbReference type="Pfam" id="PF01758">
    <property type="entry name" value="SBF"/>
    <property type="match status" value="1"/>
</dbReference>
<dbReference type="GO" id="GO:0015104">
    <property type="term" value="F:antimonite transmembrane transporter activity"/>
    <property type="evidence" value="ECO:0007669"/>
    <property type="project" value="TreeGrafter"/>
</dbReference>
<keyword evidence="6 8" id="KW-1133">Transmembrane helix</keyword>
<protein>
    <submittedName>
        <fullName evidence="9">Arsenic resistance protein</fullName>
    </submittedName>
</protein>
<reference evidence="10" key="1">
    <citation type="journal article" date="2019" name="Int. J. Syst. Evol. Microbiol.">
        <title>The Global Catalogue of Microorganisms (GCM) 10K type strain sequencing project: providing services to taxonomists for standard genome sequencing and annotation.</title>
        <authorList>
            <consortium name="The Broad Institute Genomics Platform"/>
            <consortium name="The Broad Institute Genome Sequencing Center for Infectious Disease"/>
            <person name="Wu L."/>
            <person name="Ma J."/>
        </authorList>
    </citation>
    <scope>NUCLEOTIDE SEQUENCE [LARGE SCALE GENOMIC DNA]</scope>
    <source>
        <strain evidence="10">CCM 2767</strain>
    </source>
</reference>
<dbReference type="EMBL" id="BMDI01000001">
    <property type="protein sequence ID" value="GGI16637.1"/>
    <property type="molecule type" value="Genomic_DNA"/>
</dbReference>
<dbReference type="GO" id="GO:0015297">
    <property type="term" value="F:antiporter activity"/>
    <property type="evidence" value="ECO:0007669"/>
    <property type="project" value="InterPro"/>
</dbReference>
<accession>A0A8J3ATP0</accession>
<keyword evidence="4" id="KW-1003">Cell membrane</keyword>
<comment type="subcellular location">
    <subcellularLocation>
        <location evidence="1">Cell membrane</location>
        <topology evidence="1">Multi-pass membrane protein</topology>
    </subcellularLocation>
</comment>
<evidence type="ECO:0000256" key="5">
    <source>
        <dbReference type="ARBA" id="ARBA00022692"/>
    </source>
</evidence>
<evidence type="ECO:0000256" key="7">
    <source>
        <dbReference type="ARBA" id="ARBA00023136"/>
    </source>
</evidence>
<dbReference type="PANTHER" id="PTHR43057:SF1">
    <property type="entry name" value="ARSENICAL-RESISTANCE PROTEIN 3"/>
    <property type="match status" value="1"/>
</dbReference>
<evidence type="ECO:0000256" key="6">
    <source>
        <dbReference type="ARBA" id="ARBA00022989"/>
    </source>
</evidence>
<feature type="transmembrane region" description="Helical" evidence="8">
    <location>
        <begin position="246"/>
        <end position="265"/>
    </location>
</feature>
<proteinExistence type="inferred from homology"/>
<comment type="caution">
    <text evidence="9">The sequence shown here is derived from an EMBL/GenBank/DDBJ whole genome shotgun (WGS) entry which is preliminary data.</text>
</comment>
<sequence length="341" mass="37057">METDRESIQVARMNIEKLRGVLEQKQVFVYFGSVLIATMVAMSTSGTTAAEGAINPALGFMLFVTFLQVPLAELGQALRQIRFLLILLIVNFVLIPVLVLTLVGFFLDDPMLRLGVMLVLLAPCIDYVVTFSHLGRADARLLLATTPVLLIVQMLMLPVYLGLILGKDVARYIEAGPFVHAFAWLIAVPLVLAGLTQLYARKSRVGKQLSQMLGLMPVPATALVLFIVIIAVLPQIGPAIDAVTKVLPVYVTYAVLAPVIGWWIARRMKLDAPSSRSVAFSAATRNSLVVLPLALAVPGAIPVLPAIIVAQTLVELISELVYMRVIARWGGGERTPQRTDI</sequence>
<dbReference type="GO" id="GO:0005886">
    <property type="term" value="C:plasma membrane"/>
    <property type="evidence" value="ECO:0007669"/>
    <property type="project" value="UniProtKB-SubCell"/>
</dbReference>
<dbReference type="InterPro" id="IPR038770">
    <property type="entry name" value="Na+/solute_symporter_sf"/>
</dbReference>
<feature type="transmembrane region" description="Helical" evidence="8">
    <location>
        <begin position="212"/>
        <end position="234"/>
    </location>
</feature>
<feature type="transmembrane region" description="Helical" evidence="8">
    <location>
        <begin position="181"/>
        <end position="200"/>
    </location>
</feature>
<keyword evidence="7 8" id="KW-0472">Membrane</keyword>
<evidence type="ECO:0000256" key="8">
    <source>
        <dbReference type="SAM" id="Phobius"/>
    </source>
</evidence>
<dbReference type="AlphaFoldDB" id="A0A8J3ATP0"/>
<feature type="transmembrane region" description="Helical" evidence="8">
    <location>
        <begin position="111"/>
        <end position="129"/>
    </location>
</feature>
<evidence type="ECO:0000256" key="2">
    <source>
        <dbReference type="ARBA" id="ARBA00010110"/>
    </source>
</evidence>
<dbReference type="PANTHER" id="PTHR43057">
    <property type="entry name" value="ARSENITE EFFLUX TRANSPORTER"/>
    <property type="match status" value="1"/>
</dbReference>
<comment type="similarity">
    <text evidence="2">Belongs to the arsenical resistance-3 (ACR3) (TC 2.A.59) family.</text>
</comment>
<dbReference type="GO" id="GO:0015105">
    <property type="term" value="F:arsenite transmembrane transporter activity"/>
    <property type="evidence" value="ECO:0007669"/>
    <property type="project" value="TreeGrafter"/>
</dbReference>
<dbReference type="Gene3D" id="1.20.1530.20">
    <property type="match status" value="1"/>
</dbReference>